<keyword evidence="1 2" id="KW-0597">Phosphoprotein</keyword>
<dbReference type="SUPFAM" id="SSF52172">
    <property type="entry name" value="CheY-like"/>
    <property type="match status" value="1"/>
</dbReference>
<protein>
    <submittedName>
        <fullName evidence="4">Response regulator</fullName>
    </submittedName>
</protein>
<dbReference type="EMBL" id="JACPRF010000421">
    <property type="protein sequence ID" value="MBI2877954.1"/>
    <property type="molecule type" value="Genomic_DNA"/>
</dbReference>
<comment type="caution">
    <text evidence="4">The sequence shown here is derived from an EMBL/GenBank/DDBJ whole genome shotgun (WGS) entry which is preliminary data.</text>
</comment>
<evidence type="ECO:0000313" key="4">
    <source>
        <dbReference type="EMBL" id="MBI2877954.1"/>
    </source>
</evidence>
<dbReference type="PANTHER" id="PTHR44591">
    <property type="entry name" value="STRESS RESPONSE REGULATOR PROTEIN 1"/>
    <property type="match status" value="1"/>
</dbReference>
<dbReference type="InterPro" id="IPR050595">
    <property type="entry name" value="Bact_response_regulator"/>
</dbReference>
<dbReference type="Gene3D" id="3.40.50.2300">
    <property type="match status" value="1"/>
</dbReference>
<sequence length="193" mass="21981">MVCPYYERIQEPTVKDFVEGYCRRCPITGMMVPSLMEEKNYCLTDRGYLECPIYRSGLARARKRPGMVKARILVVDDEEGILKVCGGVLRRLSDAEIVLESQSRRAAERLSLEDFHLLITDIRMPEVDGLELLRIAREHNPNLAALMITAFPAVETAVESMKLGAVDYFTKPFSPRDLLATVRRLLEERGLCK</sequence>
<evidence type="ECO:0000259" key="3">
    <source>
        <dbReference type="PROSITE" id="PS50110"/>
    </source>
</evidence>
<accession>A0A932CRI6</accession>
<name>A0A932CRI6_UNCTE</name>
<evidence type="ECO:0000256" key="1">
    <source>
        <dbReference type="ARBA" id="ARBA00022553"/>
    </source>
</evidence>
<evidence type="ECO:0000313" key="5">
    <source>
        <dbReference type="Proteomes" id="UP000769766"/>
    </source>
</evidence>
<dbReference type="Proteomes" id="UP000769766">
    <property type="component" value="Unassembled WGS sequence"/>
</dbReference>
<feature type="modified residue" description="4-aspartylphosphate" evidence="2">
    <location>
        <position position="121"/>
    </location>
</feature>
<reference evidence="4" key="1">
    <citation type="submission" date="2020-07" db="EMBL/GenBank/DDBJ databases">
        <title>Huge and variable diversity of episymbiotic CPR bacteria and DPANN archaea in groundwater ecosystems.</title>
        <authorList>
            <person name="He C.Y."/>
            <person name="Keren R."/>
            <person name="Whittaker M."/>
            <person name="Farag I.F."/>
            <person name="Doudna J."/>
            <person name="Cate J.H.D."/>
            <person name="Banfield J.F."/>
        </authorList>
    </citation>
    <scope>NUCLEOTIDE SEQUENCE</scope>
    <source>
        <strain evidence="4">NC_groundwater_672_Ag_B-0.1um_62_36</strain>
    </source>
</reference>
<feature type="domain" description="Response regulatory" evidence="3">
    <location>
        <begin position="71"/>
        <end position="186"/>
    </location>
</feature>
<dbReference type="PROSITE" id="PS50110">
    <property type="entry name" value="RESPONSE_REGULATORY"/>
    <property type="match status" value="1"/>
</dbReference>
<dbReference type="InterPro" id="IPR011006">
    <property type="entry name" value="CheY-like_superfamily"/>
</dbReference>
<dbReference type="AlphaFoldDB" id="A0A932CRI6"/>
<dbReference type="GO" id="GO:0000160">
    <property type="term" value="P:phosphorelay signal transduction system"/>
    <property type="evidence" value="ECO:0007669"/>
    <property type="project" value="InterPro"/>
</dbReference>
<dbReference type="PANTHER" id="PTHR44591:SF3">
    <property type="entry name" value="RESPONSE REGULATORY DOMAIN-CONTAINING PROTEIN"/>
    <property type="match status" value="1"/>
</dbReference>
<evidence type="ECO:0000256" key="2">
    <source>
        <dbReference type="PROSITE-ProRule" id="PRU00169"/>
    </source>
</evidence>
<dbReference type="Pfam" id="PF00072">
    <property type="entry name" value="Response_reg"/>
    <property type="match status" value="1"/>
</dbReference>
<dbReference type="InterPro" id="IPR001789">
    <property type="entry name" value="Sig_transdc_resp-reg_receiver"/>
</dbReference>
<proteinExistence type="predicted"/>
<gene>
    <name evidence="4" type="ORF">HYY20_13845</name>
</gene>
<dbReference type="SMART" id="SM00448">
    <property type="entry name" value="REC"/>
    <property type="match status" value="1"/>
</dbReference>
<organism evidence="4 5">
    <name type="scientific">Tectimicrobiota bacterium</name>
    <dbReference type="NCBI Taxonomy" id="2528274"/>
    <lineage>
        <taxon>Bacteria</taxon>
        <taxon>Pseudomonadati</taxon>
        <taxon>Nitrospinota/Tectimicrobiota group</taxon>
        <taxon>Candidatus Tectimicrobiota</taxon>
    </lineage>
</organism>